<reference evidence="4" key="1">
    <citation type="journal article" date="2014" name="Genome Announc.">
        <title>Complete Genome Sequence of Campylobacter iguaniorum Strain 1485ET, Isolated from a Bearded Dragon (Pogona vitticeps).</title>
        <authorList>
            <person name="Gilbert M.J."/>
            <person name="Miller W.G."/>
            <person name="Yee E."/>
            <person name="Kik M."/>
            <person name="Wagenaar J.A."/>
            <person name="Duim B."/>
        </authorList>
    </citation>
    <scope>NUCLEOTIDE SEQUENCE [LARGE SCALE GENOMIC DNA]</scope>
    <source>
        <strain evidence="4">1485E</strain>
    </source>
</reference>
<gene>
    <name evidence="3" type="ORF">CIG1485E_0306</name>
</gene>
<dbReference type="InterPro" id="IPR003509">
    <property type="entry name" value="UPF0102_YraN-like"/>
</dbReference>
<sequence length="112" mass="13393">MGLKDYIFGFRSEDLAVKYLLNLGFEICDRNFHSKFGEIDIIAKKDNTIHFIEVKATQKDYETIYRLTQNKIYKLIKTINFYMLKYENDMNYQIDLICIEKGQIKFLQNVSI</sequence>
<dbReference type="STRING" id="1244531.CIG2463D_0311"/>
<dbReference type="OrthoDB" id="9794876at2"/>
<comment type="similarity">
    <text evidence="1 2">Belongs to the UPF0102 family.</text>
</comment>
<accession>A0A076F9H8</accession>
<dbReference type="HOGENOM" id="CLU_115353_2_1_7"/>
<dbReference type="KEGG" id="caj:CIG1485E_0306"/>
<dbReference type="RefSeq" id="WP_038452965.1">
    <property type="nucleotide sequence ID" value="NZ_CP009043.1"/>
</dbReference>
<protein>
    <recommendedName>
        <fullName evidence="2">UPF0102 protein CIG1485E_0306</fullName>
    </recommendedName>
</protein>
<dbReference type="AlphaFoldDB" id="A0A076F9H8"/>
<evidence type="ECO:0000256" key="2">
    <source>
        <dbReference type="HAMAP-Rule" id="MF_00048"/>
    </source>
</evidence>
<keyword evidence="4" id="KW-1185">Reference proteome</keyword>
<name>A0A076F9H8_9BACT</name>
<dbReference type="PATRIC" id="fig|1244531.5.peg.315"/>
<evidence type="ECO:0000313" key="4">
    <source>
        <dbReference type="Proteomes" id="UP000028486"/>
    </source>
</evidence>
<dbReference type="NCBIfam" id="NF009152">
    <property type="entry name" value="PRK12497.2-4"/>
    <property type="match status" value="1"/>
</dbReference>
<dbReference type="Pfam" id="PF02021">
    <property type="entry name" value="UPF0102"/>
    <property type="match status" value="1"/>
</dbReference>
<dbReference type="GO" id="GO:0003676">
    <property type="term" value="F:nucleic acid binding"/>
    <property type="evidence" value="ECO:0007669"/>
    <property type="project" value="InterPro"/>
</dbReference>
<dbReference type="Gene3D" id="3.40.1350.10">
    <property type="match status" value="1"/>
</dbReference>
<dbReference type="eggNOG" id="COG0792">
    <property type="taxonomic scope" value="Bacteria"/>
</dbReference>
<dbReference type="SUPFAM" id="SSF52980">
    <property type="entry name" value="Restriction endonuclease-like"/>
    <property type="match status" value="1"/>
</dbReference>
<dbReference type="Proteomes" id="UP000028486">
    <property type="component" value="Chromosome"/>
</dbReference>
<evidence type="ECO:0000256" key="1">
    <source>
        <dbReference type="ARBA" id="ARBA00006738"/>
    </source>
</evidence>
<proteinExistence type="inferred from homology"/>
<organism evidence="3 4">
    <name type="scientific">Campylobacter iguaniorum</name>
    <dbReference type="NCBI Taxonomy" id="1244531"/>
    <lineage>
        <taxon>Bacteria</taxon>
        <taxon>Pseudomonadati</taxon>
        <taxon>Campylobacterota</taxon>
        <taxon>Epsilonproteobacteria</taxon>
        <taxon>Campylobacterales</taxon>
        <taxon>Campylobacteraceae</taxon>
        <taxon>Campylobacter</taxon>
    </lineage>
</organism>
<evidence type="ECO:0000313" key="3">
    <source>
        <dbReference type="EMBL" id="AII14177.1"/>
    </source>
</evidence>
<dbReference type="PANTHER" id="PTHR34039:SF1">
    <property type="entry name" value="UPF0102 PROTEIN YRAN"/>
    <property type="match status" value="1"/>
</dbReference>
<dbReference type="HAMAP" id="MF_00048">
    <property type="entry name" value="UPF0102"/>
    <property type="match status" value="1"/>
</dbReference>
<dbReference type="InterPro" id="IPR011335">
    <property type="entry name" value="Restrct_endonuc-II-like"/>
</dbReference>
<dbReference type="PANTHER" id="PTHR34039">
    <property type="entry name" value="UPF0102 PROTEIN YRAN"/>
    <property type="match status" value="1"/>
</dbReference>
<dbReference type="EMBL" id="CP009043">
    <property type="protein sequence ID" value="AII14177.1"/>
    <property type="molecule type" value="Genomic_DNA"/>
</dbReference>
<dbReference type="InterPro" id="IPR011856">
    <property type="entry name" value="tRNA_endonuc-like_dom_sf"/>
</dbReference>